<feature type="domain" description="Glycosyltransferase 2-like" evidence="1">
    <location>
        <begin position="4"/>
        <end position="169"/>
    </location>
</feature>
<protein>
    <recommendedName>
        <fullName evidence="1">Glycosyltransferase 2-like domain-containing protein</fullName>
    </recommendedName>
</protein>
<proteinExistence type="predicted"/>
<gene>
    <name evidence="2" type="ORF">GCM10025866_00580</name>
</gene>
<evidence type="ECO:0000313" key="2">
    <source>
        <dbReference type="EMBL" id="BDZ44149.1"/>
    </source>
</evidence>
<dbReference type="PANTHER" id="PTHR22916">
    <property type="entry name" value="GLYCOSYLTRANSFERASE"/>
    <property type="match status" value="1"/>
</dbReference>
<name>A0ABM8G7K2_9MICO</name>
<dbReference type="Gene3D" id="3.90.550.10">
    <property type="entry name" value="Spore Coat Polysaccharide Biosynthesis Protein SpsA, Chain A"/>
    <property type="match status" value="1"/>
</dbReference>
<sequence length="286" mass="32064">MTTIVQCFNHERWVARALDSVLAQQGVGSYEVLVGDDASTDATREVIADYARRYPDVIRTVLPEANMGGEGKNLFLELVRQSRGSYLAVLDADDYWISDEKVRIQADHLDAHPDCSMVFHNVLREHEGDGRLDRVFDRRGEPARLGRADLYAYNPVPACSPMFRREVLEAIPSWYLDSPWGDWPLYFFAADAGALDYLPEVLGVYRIHDRGAFSGLARLQQASVDVAFFRVLPVPESGPEAALHARRLGQALAAQAFELLRLGRGTEARAALEESRRAFPFGSRRP</sequence>
<dbReference type="EMBL" id="AP027731">
    <property type="protein sequence ID" value="BDZ44149.1"/>
    <property type="molecule type" value="Genomic_DNA"/>
</dbReference>
<reference evidence="3" key="1">
    <citation type="journal article" date="2019" name="Int. J. Syst. Evol. Microbiol.">
        <title>The Global Catalogue of Microorganisms (GCM) 10K type strain sequencing project: providing services to taxonomists for standard genome sequencing and annotation.</title>
        <authorList>
            <consortium name="The Broad Institute Genomics Platform"/>
            <consortium name="The Broad Institute Genome Sequencing Center for Infectious Disease"/>
            <person name="Wu L."/>
            <person name="Ma J."/>
        </authorList>
    </citation>
    <scope>NUCLEOTIDE SEQUENCE [LARGE SCALE GENOMIC DNA]</scope>
    <source>
        <strain evidence="3">NBRC 108725</strain>
    </source>
</reference>
<dbReference type="InterPro" id="IPR001173">
    <property type="entry name" value="Glyco_trans_2-like"/>
</dbReference>
<organism evidence="2 3">
    <name type="scientific">Naasia aerilata</name>
    <dbReference type="NCBI Taxonomy" id="1162966"/>
    <lineage>
        <taxon>Bacteria</taxon>
        <taxon>Bacillati</taxon>
        <taxon>Actinomycetota</taxon>
        <taxon>Actinomycetes</taxon>
        <taxon>Micrococcales</taxon>
        <taxon>Microbacteriaceae</taxon>
        <taxon>Naasia</taxon>
    </lineage>
</organism>
<evidence type="ECO:0000313" key="3">
    <source>
        <dbReference type="Proteomes" id="UP001321498"/>
    </source>
</evidence>
<dbReference type="InterPro" id="IPR029044">
    <property type="entry name" value="Nucleotide-diphossugar_trans"/>
</dbReference>
<dbReference type="Pfam" id="PF00535">
    <property type="entry name" value="Glycos_transf_2"/>
    <property type="match status" value="1"/>
</dbReference>
<dbReference type="PANTHER" id="PTHR22916:SF3">
    <property type="entry name" value="UDP-GLCNAC:BETAGAL BETA-1,3-N-ACETYLGLUCOSAMINYLTRANSFERASE-LIKE PROTEIN 1"/>
    <property type="match status" value="1"/>
</dbReference>
<dbReference type="Proteomes" id="UP001321498">
    <property type="component" value="Chromosome"/>
</dbReference>
<keyword evidence="3" id="KW-1185">Reference proteome</keyword>
<evidence type="ECO:0000259" key="1">
    <source>
        <dbReference type="Pfam" id="PF00535"/>
    </source>
</evidence>
<accession>A0ABM8G7K2</accession>
<dbReference type="SUPFAM" id="SSF53448">
    <property type="entry name" value="Nucleotide-diphospho-sugar transferases"/>
    <property type="match status" value="1"/>
</dbReference>